<dbReference type="EMBL" id="CP022383">
    <property type="protein sequence ID" value="ATA79343.1"/>
    <property type="molecule type" value="Genomic_DNA"/>
</dbReference>
<reference evidence="2" key="1">
    <citation type="submission" date="2017-06" db="EMBL/GenBank/DDBJ databases">
        <title>Capnocytophaga spp. assemblies.</title>
        <authorList>
            <person name="Gulvik C.A."/>
        </authorList>
    </citation>
    <scope>NUCLEOTIDE SEQUENCE [LARGE SCALE GENOMIC DNA]</scope>
    <source>
        <strain evidence="2">H4486</strain>
    </source>
</reference>
<name>A0A250F2H0_CAPSP</name>
<organism evidence="1 2">
    <name type="scientific">Capnocytophaga sputigena</name>
    <dbReference type="NCBI Taxonomy" id="1019"/>
    <lineage>
        <taxon>Bacteria</taxon>
        <taxon>Pseudomonadati</taxon>
        <taxon>Bacteroidota</taxon>
        <taxon>Flavobacteriia</taxon>
        <taxon>Flavobacteriales</taxon>
        <taxon>Flavobacteriaceae</taxon>
        <taxon>Capnocytophaga</taxon>
    </lineage>
</organism>
<evidence type="ECO:0000313" key="1">
    <source>
        <dbReference type="EMBL" id="ATA79343.1"/>
    </source>
</evidence>
<evidence type="ECO:0000313" key="2">
    <source>
        <dbReference type="Proteomes" id="UP000217334"/>
    </source>
</evidence>
<gene>
    <name evidence="1" type="ORF">CGC59_06470</name>
</gene>
<accession>A0A250F2H0</accession>
<protein>
    <submittedName>
        <fullName evidence="1">Uncharacterized protein</fullName>
    </submittedName>
</protein>
<dbReference type="AlphaFoldDB" id="A0A250F2H0"/>
<dbReference type="Proteomes" id="UP000217334">
    <property type="component" value="Chromosome"/>
</dbReference>
<dbReference type="RefSeq" id="WP_009415629.1">
    <property type="nucleotide sequence ID" value="NZ_CP022383.1"/>
</dbReference>
<sequence>MENKNKIMSALQVIKIALEATKEKVLITKGLLIELKEKYQCLDNLEDIRKDPDVIHLSNEVEQLAEEIGFIVEN</sequence>
<proteinExistence type="predicted"/>